<name>A0AAW0L4T0_QUESU</name>
<evidence type="ECO:0000256" key="3">
    <source>
        <dbReference type="ARBA" id="ARBA00023211"/>
    </source>
</evidence>
<dbReference type="SUPFAM" id="SSF53448">
    <property type="entry name" value="Nucleotide-diphospho-sugar transferases"/>
    <property type="match status" value="1"/>
</dbReference>
<organism evidence="5 6">
    <name type="scientific">Quercus suber</name>
    <name type="common">Cork oak</name>
    <dbReference type="NCBI Taxonomy" id="58331"/>
    <lineage>
        <taxon>Eukaryota</taxon>
        <taxon>Viridiplantae</taxon>
        <taxon>Streptophyta</taxon>
        <taxon>Embryophyta</taxon>
        <taxon>Tracheophyta</taxon>
        <taxon>Spermatophyta</taxon>
        <taxon>Magnoliopsida</taxon>
        <taxon>eudicotyledons</taxon>
        <taxon>Gunneridae</taxon>
        <taxon>Pentapetalae</taxon>
        <taxon>rosids</taxon>
        <taxon>fabids</taxon>
        <taxon>Fagales</taxon>
        <taxon>Fagaceae</taxon>
        <taxon>Quercus</taxon>
    </lineage>
</organism>
<dbReference type="EMBL" id="PKMF04000158">
    <property type="protein sequence ID" value="KAK7846255.1"/>
    <property type="molecule type" value="Genomic_DNA"/>
</dbReference>
<evidence type="ECO:0000256" key="4">
    <source>
        <dbReference type="RuleBase" id="RU362027"/>
    </source>
</evidence>
<dbReference type="InterPro" id="IPR002495">
    <property type="entry name" value="Glyco_trans_8"/>
</dbReference>
<gene>
    <name evidence="5" type="primary">GOLS2_5</name>
    <name evidence="5" type="ORF">CFP56_008182</name>
</gene>
<keyword evidence="2" id="KW-0808">Transferase</keyword>
<accession>A0AAW0L4T0</accession>
<keyword evidence="1" id="KW-0328">Glycosyltransferase</keyword>
<dbReference type="InterPro" id="IPR029044">
    <property type="entry name" value="Nucleotide-diphossugar_trans"/>
</dbReference>
<dbReference type="EC" id="2.4.1.-" evidence="4"/>
<proteinExistence type="inferred from homology"/>
<sequence>MCMIVDDEIFGLRNVRKIEPVYPSKNQTKFAKAYYVINYSKLRIWEFVEYSKMIYLDGDVQVFENIDQLFDLPDNHFYVVMDCFCEKTWSNTPQHKIGFCQQFPDKVQWPAELGPKPPLYFNAGFFTWWDIYNDETLDYKNTLASVEAEAGAEKNGLKRFLTTVSEVVVHYINAPSAA</sequence>
<evidence type="ECO:0000256" key="1">
    <source>
        <dbReference type="ARBA" id="ARBA00022676"/>
    </source>
</evidence>
<evidence type="ECO:0000313" key="5">
    <source>
        <dbReference type="EMBL" id="KAK7846255.1"/>
    </source>
</evidence>
<dbReference type="InterPro" id="IPR050587">
    <property type="entry name" value="GNT1/Glycosyltrans_8"/>
</dbReference>
<dbReference type="Proteomes" id="UP000237347">
    <property type="component" value="Unassembled WGS sequence"/>
</dbReference>
<dbReference type="Pfam" id="PF01501">
    <property type="entry name" value="Glyco_transf_8"/>
    <property type="match status" value="1"/>
</dbReference>
<reference evidence="5 6" key="1">
    <citation type="journal article" date="2018" name="Sci. Data">
        <title>The draft genome sequence of cork oak.</title>
        <authorList>
            <person name="Ramos A.M."/>
            <person name="Usie A."/>
            <person name="Barbosa P."/>
            <person name="Barros P.M."/>
            <person name="Capote T."/>
            <person name="Chaves I."/>
            <person name="Simoes F."/>
            <person name="Abreu I."/>
            <person name="Carrasquinho I."/>
            <person name="Faro C."/>
            <person name="Guimaraes J.B."/>
            <person name="Mendonca D."/>
            <person name="Nobrega F."/>
            <person name="Rodrigues L."/>
            <person name="Saibo N.J.M."/>
            <person name="Varela M.C."/>
            <person name="Egas C."/>
            <person name="Matos J."/>
            <person name="Miguel C.M."/>
            <person name="Oliveira M.M."/>
            <person name="Ricardo C.P."/>
            <person name="Goncalves S."/>
        </authorList>
    </citation>
    <scope>NUCLEOTIDE SEQUENCE [LARGE SCALE GENOMIC DNA]</scope>
    <source>
        <strain evidence="6">cv. HL8</strain>
    </source>
</reference>
<dbReference type="AlphaFoldDB" id="A0AAW0L4T0"/>
<keyword evidence="3" id="KW-0464">Manganese</keyword>
<dbReference type="Gene3D" id="3.90.550.10">
    <property type="entry name" value="Spore Coat Polysaccharide Biosynthesis Protein SpsA, Chain A"/>
    <property type="match status" value="1"/>
</dbReference>
<protein>
    <recommendedName>
        <fullName evidence="4">Hexosyltransferase</fullName>
        <ecNumber evidence="4">2.4.1.-</ecNumber>
    </recommendedName>
</protein>
<evidence type="ECO:0000256" key="2">
    <source>
        <dbReference type="ARBA" id="ARBA00022679"/>
    </source>
</evidence>
<comment type="similarity">
    <text evidence="4">Belongs to the glycosyltransferase 8 family.</text>
</comment>
<comment type="caution">
    <text evidence="5">The sequence shown here is derived from an EMBL/GenBank/DDBJ whole genome shotgun (WGS) entry which is preliminary data.</text>
</comment>
<dbReference type="GO" id="GO:0016757">
    <property type="term" value="F:glycosyltransferase activity"/>
    <property type="evidence" value="ECO:0007669"/>
    <property type="project" value="UniProtKB-KW"/>
</dbReference>
<keyword evidence="6" id="KW-1185">Reference proteome</keyword>
<dbReference type="PANTHER" id="PTHR11183">
    <property type="entry name" value="GLYCOGENIN SUBFAMILY MEMBER"/>
    <property type="match status" value="1"/>
</dbReference>
<evidence type="ECO:0000313" key="6">
    <source>
        <dbReference type="Proteomes" id="UP000237347"/>
    </source>
</evidence>